<comment type="caution">
    <text evidence="2">The sequence shown here is derived from an EMBL/GenBank/DDBJ whole genome shotgun (WGS) entry which is preliminary data.</text>
</comment>
<feature type="compositionally biased region" description="Basic and acidic residues" evidence="1">
    <location>
        <begin position="28"/>
        <end position="55"/>
    </location>
</feature>
<dbReference type="Proteomes" id="UP000290289">
    <property type="component" value="Chromosome 17"/>
</dbReference>
<evidence type="ECO:0000313" key="2">
    <source>
        <dbReference type="EMBL" id="RXH69344.1"/>
    </source>
</evidence>
<dbReference type="EMBL" id="RDQH01000343">
    <property type="protein sequence ID" value="RXH69344.1"/>
    <property type="molecule type" value="Genomic_DNA"/>
</dbReference>
<dbReference type="AlphaFoldDB" id="A0A498HG96"/>
<evidence type="ECO:0000256" key="1">
    <source>
        <dbReference type="SAM" id="MobiDB-lite"/>
    </source>
</evidence>
<reference evidence="2 3" key="1">
    <citation type="submission" date="2018-10" db="EMBL/GenBank/DDBJ databases">
        <title>A high-quality apple genome assembly.</title>
        <authorList>
            <person name="Hu J."/>
        </authorList>
    </citation>
    <scope>NUCLEOTIDE SEQUENCE [LARGE SCALE GENOMIC DNA]</scope>
    <source>
        <strain evidence="3">cv. HFTH1</strain>
        <tissue evidence="2">Young leaf</tissue>
    </source>
</reference>
<name>A0A498HG96_MALDO</name>
<organism evidence="2 3">
    <name type="scientific">Malus domestica</name>
    <name type="common">Apple</name>
    <name type="synonym">Pyrus malus</name>
    <dbReference type="NCBI Taxonomy" id="3750"/>
    <lineage>
        <taxon>Eukaryota</taxon>
        <taxon>Viridiplantae</taxon>
        <taxon>Streptophyta</taxon>
        <taxon>Embryophyta</taxon>
        <taxon>Tracheophyta</taxon>
        <taxon>Spermatophyta</taxon>
        <taxon>Magnoliopsida</taxon>
        <taxon>eudicotyledons</taxon>
        <taxon>Gunneridae</taxon>
        <taxon>Pentapetalae</taxon>
        <taxon>rosids</taxon>
        <taxon>fabids</taxon>
        <taxon>Rosales</taxon>
        <taxon>Rosaceae</taxon>
        <taxon>Amygdaloideae</taxon>
        <taxon>Maleae</taxon>
        <taxon>Malus</taxon>
    </lineage>
</organism>
<sequence>MPEPSFVQSQSSRHCAIRTVSTNMMALHKQEEENRNRNRNRNRNEIREMMEEVRRSMPFVSSKEKKACTDEREEDSAGSSEEMESPRSVGRWRRRTTKEGCVMHSQVLRIREEDSHLGESTVPIGAAAAAAGKDYHGMDVVLFSRPILPSSPLKKTINA</sequence>
<evidence type="ECO:0000313" key="3">
    <source>
        <dbReference type="Proteomes" id="UP000290289"/>
    </source>
</evidence>
<protein>
    <submittedName>
        <fullName evidence="2">Uncharacterized protein</fullName>
    </submittedName>
</protein>
<gene>
    <name evidence="2" type="ORF">DVH24_037128</name>
</gene>
<proteinExistence type="predicted"/>
<dbReference type="STRING" id="3750.A0A498HG96"/>
<keyword evidence="3" id="KW-1185">Reference proteome</keyword>
<feature type="region of interest" description="Disordered" evidence="1">
    <location>
        <begin position="21"/>
        <end position="98"/>
    </location>
</feature>
<accession>A0A498HG96</accession>